<dbReference type="EMBL" id="KV017209">
    <property type="protein sequence ID" value="KZV18784.1"/>
    <property type="molecule type" value="Genomic_DNA"/>
</dbReference>
<feature type="region of interest" description="Disordered" evidence="1">
    <location>
        <begin position="1"/>
        <end position="57"/>
    </location>
</feature>
<feature type="compositionally biased region" description="Low complexity" evidence="1">
    <location>
        <begin position="33"/>
        <end position="43"/>
    </location>
</feature>
<organism evidence="2 3">
    <name type="scientific">Dorcoceras hygrometricum</name>
    <dbReference type="NCBI Taxonomy" id="472368"/>
    <lineage>
        <taxon>Eukaryota</taxon>
        <taxon>Viridiplantae</taxon>
        <taxon>Streptophyta</taxon>
        <taxon>Embryophyta</taxon>
        <taxon>Tracheophyta</taxon>
        <taxon>Spermatophyta</taxon>
        <taxon>Magnoliopsida</taxon>
        <taxon>eudicotyledons</taxon>
        <taxon>Gunneridae</taxon>
        <taxon>Pentapetalae</taxon>
        <taxon>asterids</taxon>
        <taxon>lamiids</taxon>
        <taxon>Lamiales</taxon>
        <taxon>Gesneriaceae</taxon>
        <taxon>Didymocarpoideae</taxon>
        <taxon>Trichosporeae</taxon>
        <taxon>Loxocarpinae</taxon>
        <taxon>Dorcoceras</taxon>
    </lineage>
</organism>
<name>A0A2Z7AHN0_9LAMI</name>
<reference evidence="2 3" key="1">
    <citation type="journal article" date="2015" name="Proc. Natl. Acad. Sci. U.S.A.">
        <title>The resurrection genome of Boea hygrometrica: A blueprint for survival of dehydration.</title>
        <authorList>
            <person name="Xiao L."/>
            <person name="Yang G."/>
            <person name="Zhang L."/>
            <person name="Yang X."/>
            <person name="Zhao S."/>
            <person name="Ji Z."/>
            <person name="Zhou Q."/>
            <person name="Hu M."/>
            <person name="Wang Y."/>
            <person name="Chen M."/>
            <person name="Xu Y."/>
            <person name="Jin H."/>
            <person name="Xiao X."/>
            <person name="Hu G."/>
            <person name="Bao F."/>
            <person name="Hu Y."/>
            <person name="Wan P."/>
            <person name="Li L."/>
            <person name="Deng X."/>
            <person name="Kuang T."/>
            <person name="Xiang C."/>
            <person name="Zhu J.K."/>
            <person name="Oliver M.J."/>
            <person name="He Y."/>
        </authorList>
    </citation>
    <scope>NUCLEOTIDE SEQUENCE [LARGE SCALE GENOMIC DNA]</scope>
    <source>
        <strain evidence="3">cv. XS01</strain>
    </source>
</reference>
<feature type="compositionally biased region" description="Basic and acidic residues" evidence="1">
    <location>
        <begin position="254"/>
        <end position="263"/>
    </location>
</feature>
<feature type="region of interest" description="Disordered" evidence="1">
    <location>
        <begin position="200"/>
        <end position="302"/>
    </location>
</feature>
<dbReference type="AlphaFoldDB" id="A0A2Z7AHN0"/>
<evidence type="ECO:0000313" key="3">
    <source>
        <dbReference type="Proteomes" id="UP000250235"/>
    </source>
</evidence>
<sequence>MRTRGDKRPSRKNDRKVLVAEESNKSCADTDSDSTSSSSSSSDSEQEEVHCLMADQTSDEESSLVLLLTDSSSVFANEDDQMDMDHRSDSPDLSHDSSMHFVEDDIHLFIQRSRQEAQNDNNALSLALKAVRTQNAILSIDLAATQKEVKDLQVALSKDFDDKLADIRNGLLEFRVETQGKLASLGTHLAELIAFLTKGSDDKKGEDSSSRRPQPPPDDQNRPGSGSGSRTDDQSIYDGVSVSRDVGTRGSGSEIRRRGDKSGSKRKQSSGGGESPVRGIFYGPYLPPKPDAEYWITGKKQF</sequence>
<proteinExistence type="predicted"/>
<keyword evidence="3" id="KW-1185">Reference proteome</keyword>
<accession>A0A2Z7AHN0</accession>
<feature type="compositionally biased region" description="Basic and acidic residues" evidence="1">
    <location>
        <begin position="1"/>
        <end position="24"/>
    </location>
</feature>
<feature type="compositionally biased region" description="Basic and acidic residues" evidence="1">
    <location>
        <begin position="200"/>
        <end position="210"/>
    </location>
</feature>
<evidence type="ECO:0000256" key="1">
    <source>
        <dbReference type="SAM" id="MobiDB-lite"/>
    </source>
</evidence>
<evidence type="ECO:0000313" key="2">
    <source>
        <dbReference type="EMBL" id="KZV18784.1"/>
    </source>
</evidence>
<dbReference type="Proteomes" id="UP000250235">
    <property type="component" value="Unassembled WGS sequence"/>
</dbReference>
<gene>
    <name evidence="2" type="ORF">F511_37494</name>
</gene>
<protein>
    <submittedName>
        <fullName evidence="2">Uncharacterized protein</fullName>
    </submittedName>
</protein>